<feature type="compositionally biased region" description="Low complexity" evidence="1">
    <location>
        <begin position="52"/>
        <end position="68"/>
    </location>
</feature>
<evidence type="ECO:0000313" key="4">
    <source>
        <dbReference type="EMBL" id="RVE74178.1"/>
    </source>
</evidence>
<keyword evidence="2" id="KW-0812">Transmembrane</keyword>
<evidence type="ECO:0000313" key="5">
    <source>
        <dbReference type="Proteomes" id="UP000283210"/>
    </source>
</evidence>
<reference evidence="4 5" key="1">
    <citation type="submission" date="2018-11" db="EMBL/GenBank/DDBJ databases">
        <authorList>
            <person name="Lopez-Roques C."/>
            <person name="Donnadieu C."/>
            <person name="Bouchez O."/>
            <person name="Klopp C."/>
            <person name="Cabau C."/>
            <person name="Zahm M."/>
        </authorList>
    </citation>
    <scope>NUCLEOTIDE SEQUENCE [LARGE SCALE GENOMIC DNA]</scope>
    <source>
        <strain evidence="4">RS831</strain>
        <tissue evidence="4">Whole body</tissue>
    </source>
</reference>
<feature type="signal peptide" evidence="3">
    <location>
        <begin position="1"/>
        <end position="20"/>
    </location>
</feature>
<feature type="compositionally biased region" description="Low complexity" evidence="1">
    <location>
        <begin position="298"/>
        <end position="311"/>
    </location>
</feature>
<evidence type="ECO:0000256" key="1">
    <source>
        <dbReference type="SAM" id="MobiDB-lite"/>
    </source>
</evidence>
<accession>A0A437DGL4</accession>
<reference evidence="4 5" key="2">
    <citation type="submission" date="2019-01" db="EMBL/GenBank/DDBJ databases">
        <title>A chromosome length genome reference of the Java medaka (oryzias javanicus).</title>
        <authorList>
            <person name="Herpin A."/>
            <person name="Takehana Y."/>
            <person name="Naruse K."/>
            <person name="Ansai S."/>
            <person name="Kawaguchi M."/>
        </authorList>
    </citation>
    <scope>NUCLEOTIDE SEQUENCE [LARGE SCALE GENOMIC DNA]</scope>
    <source>
        <strain evidence="4">RS831</strain>
        <tissue evidence="4">Whole body</tissue>
    </source>
</reference>
<feature type="region of interest" description="Disordered" evidence="1">
    <location>
        <begin position="50"/>
        <end position="69"/>
    </location>
</feature>
<dbReference type="Proteomes" id="UP000283210">
    <property type="component" value="Chromosome 3"/>
</dbReference>
<organism evidence="4 5">
    <name type="scientific">Oryzias javanicus</name>
    <name type="common">Javanese ricefish</name>
    <name type="synonym">Aplocheilus javanicus</name>
    <dbReference type="NCBI Taxonomy" id="123683"/>
    <lineage>
        <taxon>Eukaryota</taxon>
        <taxon>Metazoa</taxon>
        <taxon>Chordata</taxon>
        <taxon>Craniata</taxon>
        <taxon>Vertebrata</taxon>
        <taxon>Euteleostomi</taxon>
        <taxon>Actinopterygii</taxon>
        <taxon>Neopterygii</taxon>
        <taxon>Teleostei</taxon>
        <taxon>Neoteleostei</taxon>
        <taxon>Acanthomorphata</taxon>
        <taxon>Ovalentaria</taxon>
        <taxon>Atherinomorphae</taxon>
        <taxon>Beloniformes</taxon>
        <taxon>Adrianichthyidae</taxon>
        <taxon>Oryziinae</taxon>
        <taxon>Oryzias</taxon>
    </lineage>
</organism>
<feature type="region of interest" description="Disordered" evidence="1">
    <location>
        <begin position="83"/>
        <end position="164"/>
    </location>
</feature>
<keyword evidence="2" id="KW-1133">Transmembrane helix</keyword>
<gene>
    <name evidence="4" type="ORF">OJAV_G00019590</name>
</gene>
<feature type="compositionally biased region" description="Polar residues" evidence="1">
    <location>
        <begin position="97"/>
        <end position="112"/>
    </location>
</feature>
<feature type="compositionally biased region" description="Polar residues" evidence="1">
    <location>
        <begin position="230"/>
        <end position="240"/>
    </location>
</feature>
<dbReference type="AlphaFoldDB" id="A0A437DGL4"/>
<keyword evidence="5" id="KW-1185">Reference proteome</keyword>
<feature type="compositionally biased region" description="Polar residues" evidence="1">
    <location>
        <begin position="134"/>
        <end position="143"/>
    </location>
</feature>
<feature type="compositionally biased region" description="Polar residues" evidence="1">
    <location>
        <begin position="211"/>
        <end position="220"/>
    </location>
</feature>
<protein>
    <submittedName>
        <fullName evidence="4">Uncharacterized protein</fullName>
    </submittedName>
</protein>
<feature type="compositionally biased region" description="Low complexity" evidence="1">
    <location>
        <begin position="196"/>
        <end position="210"/>
    </location>
</feature>
<keyword evidence="3" id="KW-0732">Signal</keyword>
<feature type="region of interest" description="Disordered" evidence="1">
    <location>
        <begin position="296"/>
        <end position="318"/>
    </location>
</feature>
<proteinExistence type="predicted"/>
<name>A0A437DGL4_ORYJA</name>
<dbReference type="EMBL" id="CM012439">
    <property type="protein sequence ID" value="RVE74178.1"/>
    <property type="molecule type" value="Genomic_DNA"/>
</dbReference>
<dbReference type="OrthoDB" id="8953573at2759"/>
<sequence length="351" mass="37184">MKSRQLLLGVILGLLAAVHSTPLSTVSDIPAQPEKDVFAEAMTEGFLINEKTSPSPTTQSFQTNTTSQAPLLSDFVTEGSGEISSCQWLDGSGEDPTGTSAVPTQGSSLTTESGERPETPQTTLLPHLEFSEGSGATPSSEGTDGSGDDPIGTSAVPTQDLTPPTELHKTTQFMLEGSVTTPSSLFDSTTETTAESIGSVLSEDSSSDPSNIQTTHSGSTPLPLLKRRNFSNVGSENSNAPLHVTTPETANAVGPEKALPLSGRSRPDWLIIFGFGFGIMALIGLCVAVATRDKWNKKSSSSSDKNENLLNQKTEQEMQTFLTKNEPKENGQNGEYTVIPLGDIPETYWSD</sequence>
<evidence type="ECO:0000256" key="3">
    <source>
        <dbReference type="SAM" id="SignalP"/>
    </source>
</evidence>
<feature type="transmembrane region" description="Helical" evidence="2">
    <location>
        <begin position="269"/>
        <end position="290"/>
    </location>
</feature>
<feature type="compositionally biased region" description="Polar residues" evidence="1">
    <location>
        <begin position="179"/>
        <end position="195"/>
    </location>
</feature>
<feature type="chain" id="PRO_5019323799" evidence="3">
    <location>
        <begin position="21"/>
        <end position="351"/>
    </location>
</feature>
<evidence type="ECO:0000256" key="2">
    <source>
        <dbReference type="SAM" id="Phobius"/>
    </source>
</evidence>
<feature type="region of interest" description="Disordered" evidence="1">
    <location>
        <begin position="179"/>
        <end position="255"/>
    </location>
</feature>
<keyword evidence="2" id="KW-0472">Membrane</keyword>